<gene>
    <name evidence="1" type="ORF">VSR83_40425</name>
</gene>
<proteinExistence type="predicted"/>
<protein>
    <submittedName>
        <fullName evidence="1">GSU2403 family nucleotidyltransferase fold protein</fullName>
    </submittedName>
</protein>
<reference evidence="1" key="1">
    <citation type="submission" date="2024-01" db="EMBL/GenBank/DDBJ databases">
        <title>The diversity of rhizobia nodulating Mimosa spp. in eleven states of Brazil covering several biomes is determined by host plant, location, and edaphic factors.</title>
        <authorList>
            <person name="Rouws L."/>
            <person name="Barauna A."/>
            <person name="Beukes C."/>
            <person name="De Faria S.M."/>
            <person name="Gross E."/>
            <person name="Dos Reis Junior F.B."/>
            <person name="Simon M."/>
            <person name="Maluk M."/>
            <person name="Odee D.W."/>
            <person name="Kenicer G."/>
            <person name="Young J.P.W."/>
            <person name="Reis V.M."/>
            <person name="Zilli J."/>
            <person name="James E.K."/>
        </authorList>
    </citation>
    <scope>NUCLEOTIDE SEQUENCE</scope>
    <source>
        <strain evidence="1">JPY452</strain>
    </source>
</reference>
<accession>A0ACC6RWN4</accession>
<sequence length="406" mass="44333">MRPVPQGNLVPFAWGIGQARGWWPEGFQVDCSNSYKITAITNSPFAVKSKKLLQFSGMHGLPLYQRHDQAFCSQYANVEQAAASQGRVLVGAPGTITEHHRGNAVYYYRQFMNAEGKRQQESLGGPKGDPAAEERVAAVMAQIEQSKDLISRIRELAKLGFQIADNKTYATMAVLHNYGLFEAGAVLVGSHAYAVLLNSLGIKALAYETEDIDIARARQLALQGVPSGGLLEILKETGIDFVPVPGFNRGDPSTSFKQAGRTRFHVDLLVPSKGNTFPTVAVPELGAHASGMPYLAYLLGQSHMGTLLSRHGAVPVRVPDPARFAIHKILVSRLRTNMLVKSQKDFQQACVMLAMLGEHRSGDIELACSNLPRSARPMVRRALPDIRTMLEAHEGALFEFEESIAA</sequence>
<dbReference type="EMBL" id="JAYMRU010000063">
    <property type="protein sequence ID" value="MEM5406181.1"/>
    <property type="molecule type" value="Genomic_DNA"/>
</dbReference>
<comment type="caution">
    <text evidence="1">The sequence shown here is derived from an EMBL/GenBank/DDBJ whole genome shotgun (WGS) entry which is preliminary data.</text>
</comment>
<keyword evidence="2" id="KW-1185">Reference proteome</keyword>
<name>A0ACC6RWN4_9BURK</name>
<organism evidence="1 2">
    <name type="scientific">Paraburkholderia unamae</name>
    <dbReference type="NCBI Taxonomy" id="219649"/>
    <lineage>
        <taxon>Bacteria</taxon>
        <taxon>Pseudomonadati</taxon>
        <taxon>Pseudomonadota</taxon>
        <taxon>Betaproteobacteria</taxon>
        <taxon>Burkholderiales</taxon>
        <taxon>Burkholderiaceae</taxon>
        <taxon>Paraburkholderia</taxon>
    </lineage>
</organism>
<evidence type="ECO:0000313" key="1">
    <source>
        <dbReference type="EMBL" id="MEM5406181.1"/>
    </source>
</evidence>
<evidence type="ECO:0000313" key="2">
    <source>
        <dbReference type="Proteomes" id="UP001392318"/>
    </source>
</evidence>
<dbReference type="Proteomes" id="UP001392318">
    <property type="component" value="Unassembled WGS sequence"/>
</dbReference>